<dbReference type="SMART" id="SM00347">
    <property type="entry name" value="HTH_MARR"/>
    <property type="match status" value="1"/>
</dbReference>
<gene>
    <name evidence="2" type="ordered locus">Gbro_4146</name>
</gene>
<reference evidence="2 3" key="2">
    <citation type="journal article" date="2010" name="Stand. Genomic Sci.">
        <title>Complete genome sequence of Gordonia bronchialis type strain (3410).</title>
        <authorList>
            <person name="Ivanova N."/>
            <person name="Sikorski J."/>
            <person name="Jando M."/>
            <person name="Lapidus A."/>
            <person name="Nolan M."/>
            <person name="Lucas S."/>
            <person name="Del Rio T.G."/>
            <person name="Tice H."/>
            <person name="Copeland A."/>
            <person name="Cheng J.F."/>
            <person name="Chen F."/>
            <person name="Bruce D."/>
            <person name="Goodwin L."/>
            <person name="Pitluck S."/>
            <person name="Mavromatis K."/>
            <person name="Ovchinnikova G."/>
            <person name="Pati A."/>
            <person name="Chen A."/>
            <person name="Palaniappan K."/>
            <person name="Land M."/>
            <person name="Hauser L."/>
            <person name="Chang Y.J."/>
            <person name="Jeffries C.D."/>
            <person name="Chain P."/>
            <person name="Saunders E."/>
            <person name="Han C."/>
            <person name="Detter J.C."/>
            <person name="Brettin T."/>
            <person name="Rohde M."/>
            <person name="Goker M."/>
            <person name="Bristow J."/>
            <person name="Eisen J.A."/>
            <person name="Markowitz V."/>
            <person name="Hugenholtz P."/>
            <person name="Klenk H.P."/>
            <person name="Kyrpides N.C."/>
        </authorList>
    </citation>
    <scope>NUCLEOTIDE SEQUENCE [LARGE SCALE GENOMIC DNA]</scope>
    <source>
        <strain evidence="3">ATCC 25592 / DSM 43247 / BCRC 13721 / JCM 3198 / KCTC 3076 / NBRC 16047 / NCTC 10667</strain>
    </source>
</reference>
<feature type="domain" description="HTH marR-type" evidence="1">
    <location>
        <begin position="8"/>
        <end position="141"/>
    </location>
</feature>
<evidence type="ECO:0000259" key="1">
    <source>
        <dbReference type="PROSITE" id="PS50995"/>
    </source>
</evidence>
<dbReference type="Gene3D" id="1.10.10.10">
    <property type="entry name" value="Winged helix-like DNA-binding domain superfamily/Winged helix DNA-binding domain"/>
    <property type="match status" value="1"/>
</dbReference>
<reference evidence="3" key="1">
    <citation type="submission" date="2009-10" db="EMBL/GenBank/DDBJ databases">
        <title>The complete chromosome of Gordonia bronchialis DSM 43247.</title>
        <authorList>
            <consortium name="US DOE Joint Genome Institute (JGI-PGF)"/>
            <person name="Lucas S."/>
            <person name="Copeland A."/>
            <person name="Lapidus A."/>
            <person name="Glavina del Rio T."/>
            <person name="Dalin E."/>
            <person name="Tice H."/>
            <person name="Bruce D."/>
            <person name="Goodwin L."/>
            <person name="Pitluck S."/>
            <person name="Kyrpides N."/>
            <person name="Mavromatis K."/>
            <person name="Ivanova N."/>
            <person name="Ovchinnikova G."/>
            <person name="Saunders E."/>
            <person name="Brettin T."/>
            <person name="Detter J.C."/>
            <person name="Han C."/>
            <person name="Larimer F."/>
            <person name="Land M."/>
            <person name="Hauser L."/>
            <person name="Markowitz V."/>
            <person name="Cheng J.-F."/>
            <person name="Hugenholtz P."/>
            <person name="Woyke T."/>
            <person name="Wu D."/>
            <person name="Jando M."/>
            <person name="Schneider S."/>
            <person name="Goeker M."/>
            <person name="Klenk H.-P."/>
            <person name="Eisen J.A."/>
        </authorList>
    </citation>
    <scope>NUCLEOTIDE SEQUENCE [LARGE SCALE GENOMIC DNA]</scope>
    <source>
        <strain evidence="3">ATCC 25592 / DSM 43247 / BCRC 13721 / JCM 3198 / KCTC 3076 / NBRC 16047 / NCTC 10667</strain>
    </source>
</reference>
<dbReference type="GO" id="GO:0003700">
    <property type="term" value="F:DNA-binding transcription factor activity"/>
    <property type="evidence" value="ECO:0007669"/>
    <property type="project" value="InterPro"/>
</dbReference>
<dbReference type="HOGENOM" id="CLU_083287_4_2_11"/>
<dbReference type="PROSITE" id="PS50995">
    <property type="entry name" value="HTH_MARR_2"/>
    <property type="match status" value="1"/>
</dbReference>
<dbReference type="Pfam" id="PF12802">
    <property type="entry name" value="MarR_2"/>
    <property type="match status" value="1"/>
</dbReference>
<dbReference type="InterPro" id="IPR039422">
    <property type="entry name" value="MarR/SlyA-like"/>
</dbReference>
<keyword evidence="3" id="KW-1185">Reference proteome</keyword>
<sequence length="153" mass="16972">MSKRRILEEDLGFLVSRAGAQLVRATNRALAPLGLKVRAYSALAAVCDEPAGITQRRLAADVGLDPSQIVALVDELENKELVVREPDPSDRRNKLIVATRAGRELCARARKVSAKVADEELGHLDDVQRETLRAGLYRFTFPDRASTDETRRH</sequence>
<dbReference type="eggNOG" id="COG1846">
    <property type="taxonomic scope" value="Bacteria"/>
</dbReference>
<dbReference type="InterPro" id="IPR036390">
    <property type="entry name" value="WH_DNA-bd_sf"/>
</dbReference>
<organism evidence="2 3">
    <name type="scientific">Gordonia bronchialis (strain ATCC 25592 / DSM 43247 / BCRC 13721 / JCM 3198 / KCTC 3076 / NBRC 16047 / NCTC 10667)</name>
    <name type="common">Rhodococcus bronchialis</name>
    <dbReference type="NCBI Taxonomy" id="526226"/>
    <lineage>
        <taxon>Bacteria</taxon>
        <taxon>Bacillati</taxon>
        <taxon>Actinomycetota</taxon>
        <taxon>Actinomycetes</taxon>
        <taxon>Mycobacteriales</taxon>
        <taxon>Gordoniaceae</taxon>
        <taxon>Gordonia</taxon>
    </lineage>
</organism>
<dbReference type="Proteomes" id="UP000001219">
    <property type="component" value="Chromosome"/>
</dbReference>
<dbReference type="GO" id="GO:0006950">
    <property type="term" value="P:response to stress"/>
    <property type="evidence" value="ECO:0007669"/>
    <property type="project" value="TreeGrafter"/>
</dbReference>
<dbReference type="KEGG" id="gbr:Gbro_4146"/>
<dbReference type="PANTHER" id="PTHR33164">
    <property type="entry name" value="TRANSCRIPTIONAL REGULATOR, MARR FAMILY"/>
    <property type="match status" value="1"/>
</dbReference>
<name>D0L4T1_GORB4</name>
<dbReference type="AlphaFoldDB" id="D0L4T1"/>
<evidence type="ECO:0000313" key="2">
    <source>
        <dbReference type="EMBL" id="ACY23306.1"/>
    </source>
</evidence>
<dbReference type="InterPro" id="IPR036388">
    <property type="entry name" value="WH-like_DNA-bd_sf"/>
</dbReference>
<protein>
    <submittedName>
        <fullName evidence="2">Regulatory protein MarR</fullName>
    </submittedName>
</protein>
<evidence type="ECO:0000313" key="3">
    <source>
        <dbReference type="Proteomes" id="UP000001219"/>
    </source>
</evidence>
<dbReference type="InterPro" id="IPR000835">
    <property type="entry name" value="HTH_MarR-typ"/>
</dbReference>
<accession>D0L4T1</accession>
<dbReference type="RefSeq" id="WP_012835807.1">
    <property type="nucleotide sequence ID" value="NC_013441.1"/>
</dbReference>
<dbReference type="STRING" id="526226.Gbro_4146"/>
<proteinExistence type="predicted"/>
<dbReference type="EMBL" id="CP001802">
    <property type="protein sequence ID" value="ACY23306.1"/>
    <property type="molecule type" value="Genomic_DNA"/>
</dbReference>
<dbReference type="SUPFAM" id="SSF46785">
    <property type="entry name" value="Winged helix' DNA-binding domain"/>
    <property type="match status" value="1"/>
</dbReference>
<dbReference type="PANTHER" id="PTHR33164:SF99">
    <property type="entry name" value="MARR FAMILY REGULATORY PROTEIN"/>
    <property type="match status" value="1"/>
</dbReference>